<proteinExistence type="predicted"/>
<keyword evidence="2" id="KW-1185">Reference proteome</keyword>
<gene>
    <name evidence="1" type="ORF">F4821DRAFT_232984</name>
</gene>
<evidence type="ECO:0000313" key="2">
    <source>
        <dbReference type="Proteomes" id="UP001497680"/>
    </source>
</evidence>
<evidence type="ECO:0000313" key="1">
    <source>
        <dbReference type="EMBL" id="KAI6088801.1"/>
    </source>
</evidence>
<name>A0ACC0D7S8_9PEZI</name>
<sequence length="258" mass="27639">MYKYISRVLDAFGNLGLYIRSLVPSPSSTRTPRTAHLPSAVDQNITGVASAPRSAELPDGTPMSEPDRTSGAAVLVVVEKGRLFYLIHVDITDRNPVQTVIQEVRLAAEIFVHPTYLPRLLHSALYHQQMSIATAPAVPNAGSRVAIDAITSRQPVDYPRLTDGVELDGVPFTERYPMVTRNGSDSGSDSPVSYLLVETKLKKHVVLMCSFAAVVASIVVGVLVGLTSRNAAYGIAATAGMVGIIAFLVQLLTWAVAV</sequence>
<comment type="caution">
    <text evidence="1">The sequence shown here is derived from an EMBL/GenBank/DDBJ whole genome shotgun (WGS) entry which is preliminary data.</text>
</comment>
<reference evidence="1 2" key="1">
    <citation type="journal article" date="2022" name="New Phytol.">
        <title>Ecological generalism drives hyperdiversity of secondary metabolite gene clusters in xylarialean endophytes.</title>
        <authorList>
            <person name="Franco M.E.E."/>
            <person name="Wisecaver J.H."/>
            <person name="Arnold A.E."/>
            <person name="Ju Y.M."/>
            <person name="Slot J.C."/>
            <person name="Ahrendt S."/>
            <person name="Moore L.P."/>
            <person name="Eastman K.E."/>
            <person name="Scott K."/>
            <person name="Konkel Z."/>
            <person name="Mondo S.J."/>
            <person name="Kuo A."/>
            <person name="Hayes R.D."/>
            <person name="Haridas S."/>
            <person name="Andreopoulos B."/>
            <person name="Riley R."/>
            <person name="LaButti K."/>
            <person name="Pangilinan J."/>
            <person name="Lipzen A."/>
            <person name="Amirebrahimi M."/>
            <person name="Yan J."/>
            <person name="Adam C."/>
            <person name="Keymanesh K."/>
            <person name="Ng V."/>
            <person name="Louie K."/>
            <person name="Northen T."/>
            <person name="Drula E."/>
            <person name="Henrissat B."/>
            <person name="Hsieh H.M."/>
            <person name="Youens-Clark K."/>
            <person name="Lutzoni F."/>
            <person name="Miadlikowska J."/>
            <person name="Eastwood D.C."/>
            <person name="Hamelin R.C."/>
            <person name="Grigoriev I.V."/>
            <person name="U'Ren J.M."/>
        </authorList>
    </citation>
    <scope>NUCLEOTIDE SEQUENCE [LARGE SCALE GENOMIC DNA]</scope>
    <source>
        <strain evidence="1 2">ER1909</strain>
    </source>
</reference>
<accession>A0ACC0D7S8</accession>
<dbReference type="Proteomes" id="UP001497680">
    <property type="component" value="Unassembled WGS sequence"/>
</dbReference>
<organism evidence="1 2">
    <name type="scientific">Hypoxylon rubiginosum</name>
    <dbReference type="NCBI Taxonomy" id="110542"/>
    <lineage>
        <taxon>Eukaryota</taxon>
        <taxon>Fungi</taxon>
        <taxon>Dikarya</taxon>
        <taxon>Ascomycota</taxon>
        <taxon>Pezizomycotina</taxon>
        <taxon>Sordariomycetes</taxon>
        <taxon>Xylariomycetidae</taxon>
        <taxon>Xylariales</taxon>
        <taxon>Hypoxylaceae</taxon>
        <taxon>Hypoxylon</taxon>
    </lineage>
</organism>
<protein>
    <submittedName>
        <fullName evidence="1">Uncharacterized protein</fullName>
    </submittedName>
</protein>
<dbReference type="EMBL" id="MU394299">
    <property type="protein sequence ID" value="KAI6088801.1"/>
    <property type="molecule type" value="Genomic_DNA"/>
</dbReference>